<gene>
    <name evidence="1" type="ORF">ECPE_LOCUS13503</name>
</gene>
<proteinExistence type="predicted"/>
<dbReference type="Proteomes" id="UP000272942">
    <property type="component" value="Unassembled WGS sequence"/>
</dbReference>
<dbReference type="AlphaFoldDB" id="A0A183B2R8"/>
<dbReference type="WBParaSite" id="ECPE_0001354201-mRNA-1">
    <property type="protein sequence ID" value="ECPE_0001354201-mRNA-1"/>
    <property type="gene ID" value="ECPE_0001354201"/>
</dbReference>
<evidence type="ECO:0000313" key="2">
    <source>
        <dbReference type="Proteomes" id="UP000272942"/>
    </source>
</evidence>
<reference evidence="3" key="1">
    <citation type="submission" date="2016-06" db="UniProtKB">
        <authorList>
            <consortium name="WormBaseParasite"/>
        </authorList>
    </citation>
    <scope>IDENTIFICATION</scope>
</reference>
<accession>A0A183B2R8</accession>
<reference evidence="1 2" key="2">
    <citation type="submission" date="2018-11" db="EMBL/GenBank/DDBJ databases">
        <authorList>
            <consortium name="Pathogen Informatics"/>
        </authorList>
    </citation>
    <scope>NUCLEOTIDE SEQUENCE [LARGE SCALE GENOMIC DNA]</scope>
    <source>
        <strain evidence="1 2">Egypt</strain>
    </source>
</reference>
<name>A0A183B2R8_9TREM</name>
<dbReference type="EMBL" id="UZAN01055252">
    <property type="protein sequence ID" value="VDP90775.1"/>
    <property type="molecule type" value="Genomic_DNA"/>
</dbReference>
<evidence type="ECO:0000313" key="1">
    <source>
        <dbReference type="EMBL" id="VDP90775.1"/>
    </source>
</evidence>
<evidence type="ECO:0000313" key="3">
    <source>
        <dbReference type="WBParaSite" id="ECPE_0001354201-mRNA-1"/>
    </source>
</evidence>
<dbReference type="OrthoDB" id="6247137at2759"/>
<sequence length="753" mass="86264">MPRCELQRAYKTDRLWFPFNVARFRWVGPSDVPIDPLIERNLQPDVFYSPNKQRRWELMDELNEFMNCRQADATHLFIVDYVDQFNYYKSLRGAITETRPDGCKNKTNRLRCGANTVSIVNERLQQHCRSTGNQQPGTVPDRDPDRATRMVFRRRNHHHRPHPRRGRRGVEIASESHNLVENSIPRISEVVFYQPDVSERRKLHAEKYFYEIRPRAKENKHLLKEYVREVNKADPKDLLNQVYASTNSDPDWSTGSECEQNEVDALESKSADLVDSEEEAWSVLEVETPHHLSNINPFLDKSKRVLTYPFPVRIDHFSWEQDPISGDRIVRVQIGTCFYGLSILCSNSSPVACAIELTALLKTTPRRARHVAYLVIEEPELQQAAASSDPSVECLCSVRLQIALSRDSRFIVKTADNVKSHPPTVSLNTLIHHAVEAVNQLPQSVIQWSTCQPYQNYTLDEGTDSSLDAFRTGRVQSIPHPSLNTADDEADSSFIIVSPEHLRSDKTAQRCCIGFHHCGVGDSVELCVHQHQACKRCLRGELTRHMDTVCCGITQSEVCWSCPHPQCNASLNRLAQLQVFDLARLVPVWKCADFLYLIQSDLVKHAPTRPMFYANPDDPGGCVATVWSGLLRATPSRSTKILFQPRTTPNLVWPKLYFTPNRKPDGHWPASCAAVRKYYETREILGDVAHISAHMPPDSDGMQPIHLPKPKERDRGSAYCNALRVAWRRNVLVKRYRENKQAWTDFKYMYGVS</sequence>
<organism evidence="3">
    <name type="scientific">Echinostoma caproni</name>
    <dbReference type="NCBI Taxonomy" id="27848"/>
    <lineage>
        <taxon>Eukaryota</taxon>
        <taxon>Metazoa</taxon>
        <taxon>Spiralia</taxon>
        <taxon>Lophotrochozoa</taxon>
        <taxon>Platyhelminthes</taxon>
        <taxon>Trematoda</taxon>
        <taxon>Digenea</taxon>
        <taxon>Plagiorchiida</taxon>
        <taxon>Echinostomata</taxon>
        <taxon>Echinostomatoidea</taxon>
        <taxon>Echinostomatidae</taxon>
        <taxon>Echinostoma</taxon>
    </lineage>
</organism>
<protein>
    <submittedName>
        <fullName evidence="3">ATP-dependent DNA helicase</fullName>
    </submittedName>
</protein>
<keyword evidence="2" id="KW-1185">Reference proteome</keyword>